<dbReference type="Proteomes" id="UP001221142">
    <property type="component" value="Unassembled WGS sequence"/>
</dbReference>
<proteinExistence type="predicted"/>
<comment type="caution">
    <text evidence="3">The sequence shown here is derived from an EMBL/GenBank/DDBJ whole genome shotgun (WGS) entry which is preliminary data.</text>
</comment>
<name>A0AAD7B6S3_9AGAR</name>
<dbReference type="InterPro" id="IPR036047">
    <property type="entry name" value="F-box-like_dom_sf"/>
</dbReference>
<dbReference type="SUPFAM" id="SSF52047">
    <property type="entry name" value="RNI-like"/>
    <property type="match status" value="1"/>
</dbReference>
<feature type="compositionally biased region" description="Acidic residues" evidence="1">
    <location>
        <begin position="402"/>
        <end position="426"/>
    </location>
</feature>
<evidence type="ECO:0000256" key="1">
    <source>
        <dbReference type="SAM" id="MobiDB-lite"/>
    </source>
</evidence>
<protein>
    <recommendedName>
        <fullName evidence="2">F-box domain-containing protein</fullName>
    </recommendedName>
</protein>
<accession>A0AAD7B6S3</accession>
<gene>
    <name evidence="3" type="ORF">FB45DRAFT_1118185</name>
</gene>
<feature type="region of interest" description="Disordered" evidence="1">
    <location>
        <begin position="395"/>
        <end position="426"/>
    </location>
</feature>
<dbReference type="SUPFAM" id="SSF81383">
    <property type="entry name" value="F-box domain"/>
    <property type="match status" value="1"/>
</dbReference>
<organism evidence="3 4">
    <name type="scientific">Roridomyces roridus</name>
    <dbReference type="NCBI Taxonomy" id="1738132"/>
    <lineage>
        <taxon>Eukaryota</taxon>
        <taxon>Fungi</taxon>
        <taxon>Dikarya</taxon>
        <taxon>Basidiomycota</taxon>
        <taxon>Agaricomycotina</taxon>
        <taxon>Agaricomycetes</taxon>
        <taxon>Agaricomycetidae</taxon>
        <taxon>Agaricales</taxon>
        <taxon>Marasmiineae</taxon>
        <taxon>Mycenaceae</taxon>
        <taxon>Roridomyces</taxon>
    </lineage>
</organism>
<dbReference type="EMBL" id="JARKIF010000031">
    <property type="protein sequence ID" value="KAJ7612273.1"/>
    <property type="molecule type" value="Genomic_DNA"/>
</dbReference>
<dbReference type="Gene3D" id="3.80.10.10">
    <property type="entry name" value="Ribonuclease Inhibitor"/>
    <property type="match status" value="1"/>
</dbReference>
<reference evidence="3" key="1">
    <citation type="submission" date="2023-03" db="EMBL/GenBank/DDBJ databases">
        <title>Massive genome expansion in bonnet fungi (Mycena s.s.) driven by repeated elements and novel gene families across ecological guilds.</title>
        <authorList>
            <consortium name="Lawrence Berkeley National Laboratory"/>
            <person name="Harder C.B."/>
            <person name="Miyauchi S."/>
            <person name="Viragh M."/>
            <person name="Kuo A."/>
            <person name="Thoen E."/>
            <person name="Andreopoulos B."/>
            <person name="Lu D."/>
            <person name="Skrede I."/>
            <person name="Drula E."/>
            <person name="Henrissat B."/>
            <person name="Morin E."/>
            <person name="Kohler A."/>
            <person name="Barry K."/>
            <person name="LaButti K."/>
            <person name="Morin E."/>
            <person name="Salamov A."/>
            <person name="Lipzen A."/>
            <person name="Mereny Z."/>
            <person name="Hegedus B."/>
            <person name="Baldrian P."/>
            <person name="Stursova M."/>
            <person name="Weitz H."/>
            <person name="Taylor A."/>
            <person name="Grigoriev I.V."/>
            <person name="Nagy L.G."/>
            <person name="Martin F."/>
            <person name="Kauserud H."/>
        </authorList>
    </citation>
    <scope>NUCLEOTIDE SEQUENCE</scope>
    <source>
        <strain evidence="3">9284</strain>
    </source>
</reference>
<feature type="domain" description="F-box" evidence="2">
    <location>
        <begin position="3"/>
        <end position="46"/>
    </location>
</feature>
<sequence length="501" mass="55818">MAFLDLPLDLLSDILSHLIHPQHIASACRVNRYFNHFATPKLYERASIYSWHKRAKAKVVSLFNTLSGHPQLAEHIRDFPKYVGKEELEELVITGLQNCVNLRSCTWTRDGALNSGVLRVLQACATLEELEINGHSDGHYDALILQGFSHLRRISLIMPSADVVNQLAPWMNNTGASLSSLTLICKMSPRITDNILEVVAPSLASLSQFSIAGCPRVTHTGIWAILSNNTLGLQSLSLEALSTRFDLDALCLHCAHNPTALSRLTSLTLSIHSEQWLPSILALLAPAPLVQLQLYASSRWTSNTERKGAEHSSTNTDTNTLFWRTLLDTHAHRLQRVSVHRMPLRLGVIKDICTRCVELRQLFVAIVPEDLSKFAACLVPARKLVSVHVNFPGRSTGSLPSSDDDSDPEDQEEADDEPDGEEDEDERTSLLIAPTMLKAPEALAIVRRCPESIALFGCNSRVWQVGREIRKNETTGEVVAERYLARYEMSDIPEQFLVVRT</sequence>
<evidence type="ECO:0000313" key="3">
    <source>
        <dbReference type="EMBL" id="KAJ7612273.1"/>
    </source>
</evidence>
<keyword evidence="4" id="KW-1185">Reference proteome</keyword>
<dbReference type="InterPro" id="IPR001810">
    <property type="entry name" value="F-box_dom"/>
</dbReference>
<dbReference type="InterPro" id="IPR032675">
    <property type="entry name" value="LRR_dom_sf"/>
</dbReference>
<dbReference type="AlphaFoldDB" id="A0AAD7B6S3"/>
<evidence type="ECO:0000259" key="2">
    <source>
        <dbReference type="Pfam" id="PF12937"/>
    </source>
</evidence>
<dbReference type="Pfam" id="PF12937">
    <property type="entry name" value="F-box-like"/>
    <property type="match status" value="1"/>
</dbReference>
<evidence type="ECO:0000313" key="4">
    <source>
        <dbReference type="Proteomes" id="UP001221142"/>
    </source>
</evidence>